<protein>
    <recommendedName>
        <fullName evidence="1">Calcineurin-like phosphoesterase domain-containing protein</fullName>
    </recommendedName>
</protein>
<proteinExistence type="predicted"/>
<dbReference type="EMBL" id="JAAAHW010010763">
    <property type="protein sequence ID" value="KAF9923043.1"/>
    <property type="molecule type" value="Genomic_DNA"/>
</dbReference>
<evidence type="ECO:0000259" key="1">
    <source>
        <dbReference type="Pfam" id="PF00149"/>
    </source>
</evidence>
<comment type="caution">
    <text evidence="2">The sequence shown here is derived from an EMBL/GenBank/DDBJ whole genome shotgun (WGS) entry which is preliminary data.</text>
</comment>
<feature type="domain" description="Calcineurin-like phosphoesterase" evidence="1">
    <location>
        <begin position="14"/>
        <end position="172"/>
    </location>
</feature>
<dbReference type="OrthoDB" id="5976022at2759"/>
<dbReference type="PANTHER" id="PTHR46546">
    <property type="entry name" value="SHEWANELLA-LIKE PROTEIN PHOSPHATASE 1"/>
    <property type="match status" value="1"/>
</dbReference>
<dbReference type="InterPro" id="IPR004843">
    <property type="entry name" value="Calcineurin-like_PHP"/>
</dbReference>
<dbReference type="InterPro" id="IPR029052">
    <property type="entry name" value="Metallo-depent_PP-like"/>
</dbReference>
<dbReference type="Proteomes" id="UP000749646">
    <property type="component" value="Unassembled WGS sequence"/>
</dbReference>
<gene>
    <name evidence="2" type="ORF">BGZ65_009173</name>
</gene>
<accession>A0A9P6II43</accession>
<evidence type="ECO:0000313" key="2">
    <source>
        <dbReference type="EMBL" id="KAF9923043.1"/>
    </source>
</evidence>
<name>A0A9P6II43_9FUNG</name>
<dbReference type="AlphaFoldDB" id="A0A9P6II43"/>
<dbReference type="GO" id="GO:0016787">
    <property type="term" value="F:hydrolase activity"/>
    <property type="evidence" value="ECO:0007669"/>
    <property type="project" value="InterPro"/>
</dbReference>
<dbReference type="PANTHER" id="PTHR46546:SF4">
    <property type="entry name" value="SHEWANELLA-LIKE PROTEIN PHOSPHATASE 1"/>
    <property type="match status" value="1"/>
</dbReference>
<dbReference type="Gene3D" id="3.60.21.10">
    <property type="match status" value="1"/>
</dbReference>
<reference evidence="2" key="1">
    <citation type="journal article" date="2020" name="Fungal Divers.">
        <title>Resolving the Mortierellaceae phylogeny through synthesis of multi-gene phylogenetics and phylogenomics.</title>
        <authorList>
            <person name="Vandepol N."/>
            <person name="Liber J."/>
            <person name="Desiro A."/>
            <person name="Na H."/>
            <person name="Kennedy M."/>
            <person name="Barry K."/>
            <person name="Grigoriev I.V."/>
            <person name="Miller A.N."/>
            <person name="O'Donnell K."/>
            <person name="Stajich J.E."/>
            <person name="Bonito G."/>
        </authorList>
    </citation>
    <scope>NUCLEOTIDE SEQUENCE</scope>
    <source>
        <strain evidence="2">MES-2147</strain>
    </source>
</reference>
<evidence type="ECO:0000313" key="3">
    <source>
        <dbReference type="Proteomes" id="UP000749646"/>
    </source>
</evidence>
<sequence length="232" mass="25667">MAQLVGEDGNWSGGQDTLVQTGDIVDRGPDTIALYNLFAKLRTQAKEAGGKVINIYGNPEKRKAAWDVRTGWLGSMIFSNFNISYVHHGHTIFSHGDMEPEWARLGIDTLNQIAHEAIWNSDFHAPIFQNSGPIWSRVLAMEEGGTMATCRRIEEAKKALGVKRMISGHTPQHHTGKILSLCNGSYMVIDVGISTYYGAHVAALEIYEHEDGGQSVYALYPDGRWLLSTTHP</sequence>
<organism evidence="2 3">
    <name type="scientific">Modicella reniformis</name>
    <dbReference type="NCBI Taxonomy" id="1440133"/>
    <lineage>
        <taxon>Eukaryota</taxon>
        <taxon>Fungi</taxon>
        <taxon>Fungi incertae sedis</taxon>
        <taxon>Mucoromycota</taxon>
        <taxon>Mortierellomycotina</taxon>
        <taxon>Mortierellomycetes</taxon>
        <taxon>Mortierellales</taxon>
        <taxon>Mortierellaceae</taxon>
        <taxon>Modicella</taxon>
    </lineage>
</organism>
<dbReference type="Pfam" id="PF00149">
    <property type="entry name" value="Metallophos"/>
    <property type="match status" value="1"/>
</dbReference>
<dbReference type="SUPFAM" id="SSF56300">
    <property type="entry name" value="Metallo-dependent phosphatases"/>
    <property type="match status" value="1"/>
</dbReference>
<keyword evidence="3" id="KW-1185">Reference proteome</keyword>